<evidence type="ECO:0000256" key="7">
    <source>
        <dbReference type="ARBA" id="ARBA00023121"/>
    </source>
</evidence>
<comment type="subcellular location">
    <subcellularLocation>
        <location evidence="1">Membrane</location>
    </subcellularLocation>
</comment>
<dbReference type="InterPro" id="IPR031468">
    <property type="entry name" value="SMP_LBD"/>
</dbReference>
<dbReference type="EMBL" id="UFAJ01000399">
    <property type="protein sequence ID" value="SSD60606.1"/>
    <property type="molecule type" value="Genomic_DNA"/>
</dbReference>
<dbReference type="PANTHER" id="PTHR28185">
    <property type="entry name" value="MITOCHONDRIAL DISTRIBUTION AND MORPHOLOGY PROTEIN 34"/>
    <property type="match status" value="1"/>
</dbReference>
<dbReference type="GO" id="GO:1990456">
    <property type="term" value="P:mitochondrion-endoplasmic reticulum membrane tethering"/>
    <property type="evidence" value="ECO:0007669"/>
    <property type="project" value="TreeGrafter"/>
</dbReference>
<proteinExistence type="predicted"/>
<keyword evidence="9" id="KW-0472">Membrane</keyword>
<evidence type="ECO:0000256" key="9">
    <source>
        <dbReference type="ARBA" id="ARBA00023136"/>
    </source>
</evidence>
<keyword evidence="6" id="KW-0445">Lipid transport</keyword>
<evidence type="ECO:0000313" key="11">
    <source>
        <dbReference type="EMBL" id="SSD60606.1"/>
    </source>
</evidence>
<dbReference type="GO" id="GO:0007005">
    <property type="term" value="P:mitochondrion organization"/>
    <property type="evidence" value="ECO:0007669"/>
    <property type="project" value="InterPro"/>
</dbReference>
<keyword evidence="4" id="KW-0812">Transmembrane</keyword>
<dbReference type="AlphaFoldDB" id="A0A376B7C3"/>
<dbReference type="GO" id="GO:0015914">
    <property type="term" value="P:phospholipid transport"/>
    <property type="evidence" value="ECO:0007669"/>
    <property type="project" value="TreeGrafter"/>
</dbReference>
<dbReference type="GO" id="GO:0008289">
    <property type="term" value="F:lipid binding"/>
    <property type="evidence" value="ECO:0007669"/>
    <property type="project" value="UniProtKB-KW"/>
</dbReference>
<dbReference type="VEuPathDB" id="FungiDB:SCODWIG_02367"/>
<evidence type="ECO:0000259" key="10">
    <source>
        <dbReference type="PROSITE" id="PS51847"/>
    </source>
</evidence>
<dbReference type="GO" id="GO:0032865">
    <property type="term" value="C:ERMES complex"/>
    <property type="evidence" value="ECO:0007669"/>
    <property type="project" value="InterPro"/>
</dbReference>
<gene>
    <name evidence="11" type="ORF">SCODWIG_02367</name>
</gene>
<evidence type="ECO:0000256" key="3">
    <source>
        <dbReference type="ARBA" id="ARBA00022452"/>
    </source>
</evidence>
<reference evidence="12" key="1">
    <citation type="submission" date="2018-06" db="EMBL/GenBank/DDBJ databases">
        <authorList>
            <person name="Guldener U."/>
        </authorList>
    </citation>
    <scope>NUCLEOTIDE SEQUENCE [LARGE SCALE GENOMIC DNA]</scope>
    <source>
        <strain evidence="12">UTAD17</strain>
    </source>
</reference>
<organism evidence="11 12">
    <name type="scientific">Saccharomycodes ludwigii</name>
    <dbReference type="NCBI Taxonomy" id="36035"/>
    <lineage>
        <taxon>Eukaryota</taxon>
        <taxon>Fungi</taxon>
        <taxon>Dikarya</taxon>
        <taxon>Ascomycota</taxon>
        <taxon>Saccharomycotina</taxon>
        <taxon>Saccharomycetes</taxon>
        <taxon>Saccharomycodales</taxon>
        <taxon>Saccharomycodaceae</taxon>
        <taxon>Saccharomycodes</taxon>
    </lineage>
</organism>
<keyword evidence="12" id="KW-1185">Reference proteome</keyword>
<evidence type="ECO:0000256" key="4">
    <source>
        <dbReference type="ARBA" id="ARBA00022692"/>
    </source>
</evidence>
<keyword evidence="8" id="KW-0496">Mitochondrion</keyword>
<evidence type="ECO:0000256" key="2">
    <source>
        <dbReference type="ARBA" id="ARBA00022448"/>
    </source>
</evidence>
<keyword evidence="2" id="KW-0813">Transport</keyword>
<evidence type="ECO:0000256" key="5">
    <source>
        <dbReference type="ARBA" id="ARBA00022787"/>
    </source>
</evidence>
<protein>
    <recommendedName>
        <fullName evidence="10">SMP-LTD domain-containing protein</fullName>
    </recommendedName>
</protein>
<evidence type="ECO:0000256" key="1">
    <source>
        <dbReference type="ARBA" id="ARBA00004370"/>
    </source>
</evidence>
<dbReference type="InterPro" id="IPR027536">
    <property type="entry name" value="MDM34"/>
</dbReference>
<sequence>MSFKFNNEIFENKDFNKIIKEKLNKAYQTKRNNTNSSSTNGTNSGSNILKNGITVTNVDFPTPPSLEILDLALVPKSVLKGIAKVLLSNATIEISTTIEANLLLLYTNNSTPDFISPDIVCNDSFTVPINMTFSNIHLEAISNISMDRSGNSGSQGTGLGVSFNDVNLDFDFYCSIKLLQSSIERRLKQAMDSVFKDVLPSVIFNSTMKLFSKKNGITGKKNKRSIINGSNNSDNISAAVTLINSFELEDLSPVTLLKLSTMVSSRNSLSLLPSKKAQVGCLERPNLYKYIMLNKNNSQHLSTCFGKNSTTADSSRTDNLLPNNIDLSVENIIKIADLQTSIYKRAGKRHNNKVRRRKIVLKHDTNNTTNATSPHPVLPSKELLGNKLSVTPTPILKTPIKIKDFKNMVGITGGNTPASPSVNIGSSNNNIREVSLEIDEYYDDNEHTISSNNNDGYGTNNNLLFTLDEDNAFDTCYFDANYIGDGKHTCKANNNLYHTKNNILSNPFTRQHYSFVGIPTITTATTTTTTTNNNNNNNDYIPDEKSGKIDNETGILRTEKIFVGNTNVNQQHHPPPPYTK</sequence>
<name>A0A376B7C3_9ASCO</name>
<keyword evidence="5" id="KW-1000">Mitochondrion outer membrane</keyword>
<evidence type="ECO:0000256" key="6">
    <source>
        <dbReference type="ARBA" id="ARBA00023055"/>
    </source>
</evidence>
<keyword evidence="7" id="KW-0446">Lipid-binding</keyword>
<dbReference type="PROSITE" id="PS51847">
    <property type="entry name" value="SMP"/>
    <property type="match status" value="1"/>
</dbReference>
<keyword evidence="3" id="KW-1134">Transmembrane beta strand</keyword>
<evidence type="ECO:0000313" key="12">
    <source>
        <dbReference type="Proteomes" id="UP000262825"/>
    </source>
</evidence>
<dbReference type="Proteomes" id="UP000262825">
    <property type="component" value="Unassembled WGS sequence"/>
</dbReference>
<dbReference type="InterPro" id="IPR058825">
    <property type="entry name" value="MDM34_N"/>
</dbReference>
<dbReference type="PANTHER" id="PTHR28185:SF1">
    <property type="entry name" value="MITOCHONDRIAL DISTRIBUTION AND MORPHOLOGY PROTEIN 34"/>
    <property type="match status" value="1"/>
</dbReference>
<evidence type="ECO:0000256" key="8">
    <source>
        <dbReference type="ARBA" id="ARBA00023128"/>
    </source>
</evidence>
<accession>A0A376B7C3</accession>
<dbReference type="Pfam" id="PF26545">
    <property type="entry name" value="Mdm34_N"/>
    <property type="match status" value="1"/>
</dbReference>
<feature type="domain" description="SMP-LTD" evidence="10">
    <location>
        <begin position="1"/>
        <end position="208"/>
    </location>
</feature>